<dbReference type="SUPFAM" id="SSF161098">
    <property type="entry name" value="MetI-like"/>
    <property type="match status" value="1"/>
</dbReference>
<evidence type="ECO:0000256" key="3">
    <source>
        <dbReference type="ARBA" id="ARBA00022475"/>
    </source>
</evidence>
<evidence type="ECO:0000256" key="4">
    <source>
        <dbReference type="ARBA" id="ARBA00022692"/>
    </source>
</evidence>
<dbReference type="Gene3D" id="1.10.3720.10">
    <property type="entry name" value="MetI-like"/>
    <property type="match status" value="1"/>
</dbReference>
<evidence type="ECO:0000256" key="1">
    <source>
        <dbReference type="ARBA" id="ARBA00004651"/>
    </source>
</evidence>
<evidence type="ECO:0000256" key="5">
    <source>
        <dbReference type="ARBA" id="ARBA00022989"/>
    </source>
</evidence>
<evidence type="ECO:0000259" key="8">
    <source>
        <dbReference type="PROSITE" id="PS50928"/>
    </source>
</evidence>
<dbReference type="PANTHER" id="PTHR30465">
    <property type="entry name" value="INNER MEMBRANE ABC TRANSPORTER"/>
    <property type="match status" value="1"/>
</dbReference>
<protein>
    <submittedName>
        <fullName evidence="9">ABC transporter permease</fullName>
    </submittedName>
</protein>
<keyword evidence="6 7" id="KW-0472">Membrane</keyword>
<reference evidence="10" key="1">
    <citation type="submission" date="2023-07" db="EMBL/GenBank/DDBJ databases">
        <title>Novel species in the genus Lipingzhangella isolated from Sambhar Salt Lake.</title>
        <authorList>
            <person name="Jiya N."/>
            <person name="Kajale S."/>
            <person name="Sharma A."/>
        </authorList>
    </citation>
    <scope>NUCLEOTIDE SEQUENCE [LARGE SCALE GENOMIC DNA]</scope>
    <source>
        <strain evidence="10">LS1_29</strain>
    </source>
</reference>
<feature type="transmembrane region" description="Helical" evidence="7">
    <location>
        <begin position="315"/>
        <end position="341"/>
    </location>
</feature>
<keyword evidence="3" id="KW-1003">Cell membrane</keyword>
<keyword evidence="2 7" id="KW-0813">Transport</keyword>
<comment type="caution">
    <text evidence="9">The sequence shown here is derived from an EMBL/GenBank/DDBJ whole genome shotgun (WGS) entry which is preliminary data.</text>
</comment>
<keyword evidence="4 7" id="KW-0812">Transmembrane</keyword>
<dbReference type="PROSITE" id="PS50928">
    <property type="entry name" value="ABC_TM1"/>
    <property type="match status" value="1"/>
</dbReference>
<feature type="transmembrane region" description="Helical" evidence="7">
    <location>
        <begin position="9"/>
        <end position="27"/>
    </location>
</feature>
<gene>
    <name evidence="9" type="ORF">RIF23_05615</name>
</gene>
<sequence>MFVFIVRRLLWAIPILIAASLLAFLLIDISGDPLSELREDPNIPQESIAAEEERLYLDQERHVRYQLWVTGSAVEFSSTGVGVVHGDGDIGLLRGEFGPSVRGEVYQIGEEIGERFLLTLRLIGVAMVFALGLAILSGVISAIRQYSKVDYVLTFIGFLALAMPTFWLAALLQRGGVWSNEELGTNLATYGDSTSPHIAQDFTPLENVADIAAHLFLPTVALMLTAYAQWSRYQRASMLEVLNSDYVRLARAKGLPNRVVMRRHALRTALIPLTSVVAVGIAGLIDGVVVIESIFQWRGLGTFFISAINERDAYALMGWLMLSGVIVIVANLIADLLYAVLDPRIRYE</sequence>
<feature type="transmembrane region" description="Helical" evidence="7">
    <location>
        <begin position="151"/>
        <end position="172"/>
    </location>
</feature>
<evidence type="ECO:0000313" key="10">
    <source>
        <dbReference type="Proteomes" id="UP001250214"/>
    </source>
</evidence>
<dbReference type="EMBL" id="JAVLVT010000002">
    <property type="protein sequence ID" value="MDS1269769.1"/>
    <property type="molecule type" value="Genomic_DNA"/>
</dbReference>
<evidence type="ECO:0000256" key="6">
    <source>
        <dbReference type="ARBA" id="ARBA00023136"/>
    </source>
</evidence>
<dbReference type="Pfam" id="PF00528">
    <property type="entry name" value="BPD_transp_1"/>
    <property type="match status" value="1"/>
</dbReference>
<dbReference type="Proteomes" id="UP001250214">
    <property type="component" value="Unassembled WGS sequence"/>
</dbReference>
<name>A0ABU2H4I1_9ACTN</name>
<dbReference type="RefSeq" id="WP_310911309.1">
    <property type="nucleotide sequence ID" value="NZ_JAVLVT010000002.1"/>
</dbReference>
<evidence type="ECO:0000256" key="2">
    <source>
        <dbReference type="ARBA" id="ARBA00022448"/>
    </source>
</evidence>
<feature type="domain" description="ABC transmembrane type-1" evidence="8">
    <location>
        <begin position="116"/>
        <end position="338"/>
    </location>
</feature>
<keyword evidence="10" id="KW-1185">Reference proteome</keyword>
<dbReference type="CDD" id="cd06261">
    <property type="entry name" value="TM_PBP2"/>
    <property type="match status" value="1"/>
</dbReference>
<evidence type="ECO:0000313" key="9">
    <source>
        <dbReference type="EMBL" id="MDS1269769.1"/>
    </source>
</evidence>
<comment type="similarity">
    <text evidence="7">Belongs to the binding-protein-dependent transport system permease family.</text>
</comment>
<comment type="subcellular location">
    <subcellularLocation>
        <location evidence="1 7">Cell membrane</location>
        <topology evidence="1 7">Multi-pass membrane protein</topology>
    </subcellularLocation>
</comment>
<feature type="transmembrane region" description="Helical" evidence="7">
    <location>
        <begin position="211"/>
        <end position="230"/>
    </location>
</feature>
<keyword evidence="5 7" id="KW-1133">Transmembrane helix</keyword>
<dbReference type="InterPro" id="IPR000515">
    <property type="entry name" value="MetI-like"/>
</dbReference>
<evidence type="ECO:0000256" key="7">
    <source>
        <dbReference type="RuleBase" id="RU363032"/>
    </source>
</evidence>
<accession>A0ABU2H4I1</accession>
<feature type="transmembrane region" description="Helical" evidence="7">
    <location>
        <begin position="270"/>
        <end position="295"/>
    </location>
</feature>
<organism evidence="9 10">
    <name type="scientific">Lipingzhangella rawalii</name>
    <dbReference type="NCBI Taxonomy" id="2055835"/>
    <lineage>
        <taxon>Bacteria</taxon>
        <taxon>Bacillati</taxon>
        <taxon>Actinomycetota</taxon>
        <taxon>Actinomycetes</taxon>
        <taxon>Streptosporangiales</taxon>
        <taxon>Nocardiopsidaceae</taxon>
        <taxon>Lipingzhangella</taxon>
    </lineage>
</organism>
<dbReference type="PANTHER" id="PTHR30465:SF0">
    <property type="entry name" value="OLIGOPEPTIDE TRANSPORT SYSTEM PERMEASE PROTEIN APPB"/>
    <property type="match status" value="1"/>
</dbReference>
<dbReference type="InterPro" id="IPR035906">
    <property type="entry name" value="MetI-like_sf"/>
</dbReference>
<proteinExistence type="inferred from homology"/>
<feature type="transmembrane region" description="Helical" evidence="7">
    <location>
        <begin position="116"/>
        <end position="139"/>
    </location>
</feature>